<comment type="caution">
    <text evidence="2">The sequence shown here is derived from an EMBL/GenBank/DDBJ whole genome shotgun (WGS) entry which is preliminary data.</text>
</comment>
<dbReference type="CDD" id="cd04301">
    <property type="entry name" value="NAT_SF"/>
    <property type="match status" value="1"/>
</dbReference>
<sequence length="151" mass="17274">MIEKIDITNPKFAEEVLNIQIPSYMIEAELINFYEIPPLKDTVDTLQRCGETFYGYYLKEELSGVISIKIANGVLDIHRLMVHPKHFRKGIAKMLLDFIEKCEKGIETIIVSTGSKNTPVVSLYKKSGFSKKEEIRVTEDLSLTSFKKKIT</sequence>
<evidence type="ECO:0000259" key="1">
    <source>
        <dbReference type="PROSITE" id="PS51186"/>
    </source>
</evidence>
<dbReference type="RefSeq" id="WP_367779298.1">
    <property type="nucleotide sequence ID" value="NZ_JBFMIA010000005.1"/>
</dbReference>
<name>A0ABV3Q3X3_9BACL</name>
<feature type="domain" description="N-acetyltransferase" evidence="1">
    <location>
        <begin position="3"/>
        <end position="151"/>
    </location>
</feature>
<dbReference type="SUPFAM" id="SSF55729">
    <property type="entry name" value="Acyl-CoA N-acyltransferases (Nat)"/>
    <property type="match status" value="1"/>
</dbReference>
<evidence type="ECO:0000313" key="3">
    <source>
        <dbReference type="Proteomes" id="UP001556040"/>
    </source>
</evidence>
<keyword evidence="3" id="KW-1185">Reference proteome</keyword>
<gene>
    <name evidence="2" type="ORF">AB1471_08380</name>
</gene>
<accession>A0ABV3Q3X3</accession>
<dbReference type="Pfam" id="PF00583">
    <property type="entry name" value="Acetyltransf_1"/>
    <property type="match status" value="1"/>
</dbReference>
<evidence type="ECO:0000313" key="2">
    <source>
        <dbReference type="EMBL" id="MEW9501816.1"/>
    </source>
</evidence>
<protein>
    <submittedName>
        <fullName evidence="2">GNAT family N-acetyltransferase</fullName>
    </submittedName>
</protein>
<dbReference type="InterPro" id="IPR016181">
    <property type="entry name" value="Acyl_CoA_acyltransferase"/>
</dbReference>
<dbReference type="InterPro" id="IPR000182">
    <property type="entry name" value="GNAT_dom"/>
</dbReference>
<organism evidence="2 3">
    <name type="scientific">Jeotgalibacillus marinus</name>
    <dbReference type="NCBI Taxonomy" id="86667"/>
    <lineage>
        <taxon>Bacteria</taxon>
        <taxon>Bacillati</taxon>
        <taxon>Bacillota</taxon>
        <taxon>Bacilli</taxon>
        <taxon>Bacillales</taxon>
        <taxon>Caryophanaceae</taxon>
        <taxon>Jeotgalibacillus</taxon>
    </lineage>
</organism>
<dbReference type="PROSITE" id="PS51186">
    <property type="entry name" value="GNAT"/>
    <property type="match status" value="1"/>
</dbReference>
<dbReference type="Gene3D" id="3.40.630.30">
    <property type="match status" value="1"/>
</dbReference>
<dbReference type="EMBL" id="JBFMIA010000005">
    <property type="protein sequence ID" value="MEW9501816.1"/>
    <property type="molecule type" value="Genomic_DNA"/>
</dbReference>
<reference evidence="2 3" key="1">
    <citation type="journal article" date="1979" name="Int. J. Syst. Evol. Microbiol.">
        <title>Bacillus globisporus subsp. marinus subsp. nov.</title>
        <authorList>
            <person name="Liu H."/>
        </authorList>
    </citation>
    <scope>NUCLEOTIDE SEQUENCE [LARGE SCALE GENOMIC DNA]</scope>
    <source>
        <strain evidence="2 3">DSM 1297</strain>
    </source>
</reference>
<proteinExistence type="predicted"/>
<dbReference type="Proteomes" id="UP001556040">
    <property type="component" value="Unassembled WGS sequence"/>
</dbReference>